<dbReference type="EMBL" id="CP044205">
    <property type="protein sequence ID" value="QFY44977.1"/>
    <property type="molecule type" value="Genomic_DNA"/>
</dbReference>
<accession>A0A5Q0BSD7</accession>
<evidence type="ECO:0000313" key="8">
    <source>
        <dbReference type="EMBL" id="QFY44977.1"/>
    </source>
</evidence>
<gene>
    <name evidence="8" type="ORF">F6R98_06775</name>
</gene>
<dbReference type="KEGG" id="mmob:F6R98_06775"/>
<feature type="domain" description="Response regulatory" evidence="7">
    <location>
        <begin position="68"/>
        <end position="184"/>
    </location>
</feature>
<dbReference type="InterPro" id="IPR000792">
    <property type="entry name" value="Tscrpt_reg_LuxR_C"/>
</dbReference>
<dbReference type="Gene3D" id="3.40.50.2300">
    <property type="match status" value="1"/>
</dbReference>
<dbReference type="PANTHER" id="PTHR43214">
    <property type="entry name" value="TWO-COMPONENT RESPONSE REGULATOR"/>
    <property type="match status" value="1"/>
</dbReference>
<dbReference type="InParanoid" id="A0A5Q0BSD7"/>
<keyword evidence="2" id="KW-0805">Transcription regulation</keyword>
<dbReference type="Pfam" id="PF00072">
    <property type="entry name" value="Response_reg"/>
    <property type="match status" value="1"/>
</dbReference>
<evidence type="ECO:0000313" key="9">
    <source>
        <dbReference type="Proteomes" id="UP000325755"/>
    </source>
</evidence>
<proteinExistence type="predicted"/>
<evidence type="ECO:0000259" key="6">
    <source>
        <dbReference type="PROSITE" id="PS50043"/>
    </source>
</evidence>
<dbReference type="InterPro" id="IPR011006">
    <property type="entry name" value="CheY-like_superfamily"/>
</dbReference>
<dbReference type="PROSITE" id="PS50043">
    <property type="entry name" value="HTH_LUXR_2"/>
    <property type="match status" value="1"/>
</dbReference>
<keyword evidence="4" id="KW-0804">Transcription</keyword>
<dbReference type="GO" id="GO:0003677">
    <property type="term" value="F:DNA binding"/>
    <property type="evidence" value="ECO:0007669"/>
    <property type="project" value="UniProtKB-KW"/>
</dbReference>
<dbReference type="FunCoup" id="A0A5Q0BSD7">
    <property type="interactions" value="203"/>
</dbReference>
<dbReference type="SMART" id="SM00421">
    <property type="entry name" value="HTH_LUXR"/>
    <property type="match status" value="1"/>
</dbReference>
<dbReference type="InterPro" id="IPR016032">
    <property type="entry name" value="Sig_transdc_resp-reg_C-effctor"/>
</dbReference>
<evidence type="ECO:0000256" key="2">
    <source>
        <dbReference type="ARBA" id="ARBA00023015"/>
    </source>
</evidence>
<keyword evidence="9" id="KW-1185">Reference proteome</keyword>
<dbReference type="SUPFAM" id="SSF46894">
    <property type="entry name" value="C-terminal effector domain of the bipartite response regulators"/>
    <property type="match status" value="1"/>
</dbReference>
<dbReference type="CDD" id="cd06170">
    <property type="entry name" value="LuxR_C_like"/>
    <property type="match status" value="1"/>
</dbReference>
<evidence type="ECO:0000259" key="7">
    <source>
        <dbReference type="PROSITE" id="PS50110"/>
    </source>
</evidence>
<dbReference type="OrthoDB" id="9796655at2"/>
<reference evidence="8 9" key="1">
    <citation type="submission" date="2019-09" db="EMBL/GenBank/DDBJ databases">
        <title>Ecophysiology of the spiral-shaped methanotroph Methylospira mobilis as revealed by the complete genome sequence.</title>
        <authorList>
            <person name="Oshkin I.Y."/>
            <person name="Dedysh S.N."/>
            <person name="Miroshnikov K."/>
            <person name="Danilova O.V."/>
            <person name="Hakobyan A."/>
            <person name="Liesack W."/>
        </authorList>
    </citation>
    <scope>NUCLEOTIDE SEQUENCE [LARGE SCALE GENOMIC DNA]</scope>
    <source>
        <strain evidence="8 9">Shm1</strain>
    </source>
</reference>
<dbReference type="SMART" id="SM00448">
    <property type="entry name" value="REC"/>
    <property type="match status" value="1"/>
</dbReference>
<keyword evidence="1 5" id="KW-0597">Phosphoprotein</keyword>
<dbReference type="PROSITE" id="PS50110">
    <property type="entry name" value="RESPONSE_REGULATORY"/>
    <property type="match status" value="1"/>
</dbReference>
<dbReference type="Pfam" id="PF00196">
    <property type="entry name" value="GerE"/>
    <property type="match status" value="1"/>
</dbReference>
<evidence type="ECO:0000256" key="4">
    <source>
        <dbReference type="ARBA" id="ARBA00023163"/>
    </source>
</evidence>
<keyword evidence="3" id="KW-0238">DNA-binding</keyword>
<dbReference type="GO" id="GO:0006355">
    <property type="term" value="P:regulation of DNA-templated transcription"/>
    <property type="evidence" value="ECO:0007669"/>
    <property type="project" value="InterPro"/>
</dbReference>
<dbReference type="PRINTS" id="PR00038">
    <property type="entry name" value="HTHLUXR"/>
</dbReference>
<dbReference type="InterPro" id="IPR058245">
    <property type="entry name" value="NreC/VraR/RcsB-like_REC"/>
</dbReference>
<feature type="modified residue" description="4-aspartylphosphate" evidence="5">
    <location>
        <position position="119"/>
    </location>
</feature>
<evidence type="ECO:0000256" key="5">
    <source>
        <dbReference type="PROSITE-ProRule" id="PRU00169"/>
    </source>
</evidence>
<dbReference type="GO" id="GO:0000160">
    <property type="term" value="P:phosphorelay signal transduction system"/>
    <property type="evidence" value="ECO:0007669"/>
    <property type="project" value="InterPro"/>
</dbReference>
<name>A0A5Q0BSD7_9GAMM</name>
<dbReference type="SUPFAM" id="SSF52172">
    <property type="entry name" value="CheY-like"/>
    <property type="match status" value="1"/>
</dbReference>
<feature type="domain" description="HTH luxR-type" evidence="6">
    <location>
        <begin position="207"/>
        <end position="272"/>
    </location>
</feature>
<organism evidence="8 9">
    <name type="scientific">Candidatus Methylospira mobilis</name>
    <dbReference type="NCBI Taxonomy" id="1808979"/>
    <lineage>
        <taxon>Bacteria</taxon>
        <taxon>Pseudomonadati</taxon>
        <taxon>Pseudomonadota</taxon>
        <taxon>Gammaproteobacteria</taxon>
        <taxon>Methylococcales</taxon>
        <taxon>Methylococcaceae</taxon>
        <taxon>Candidatus Methylospira</taxon>
    </lineage>
</organism>
<sequence length="275" mass="30073">MIQQYTAGIAKGFVPENRGSIHSVPQLKCWGWPINLSLAQRNKYVTIAIAGHDAGVADVTNKDISTVRVLIADDHTIVREGLKQLFSLTTDIVVAGEAVNGPQVCERIQRGNFDLILLDMSLPGINGVELIALIRAQAAHLPILVLSMHNEVQLARGALNAGASGYLTKDSDPEVLVAAIHKVMEGGRVIDHQLAESMAFDVSRCPQNLPHHQLSKREMQILCLLGGGMSVNEIAERLFISNKTVSTHKARLMQKMNIENNIELVRYVITHNLTG</sequence>
<evidence type="ECO:0000256" key="3">
    <source>
        <dbReference type="ARBA" id="ARBA00023125"/>
    </source>
</evidence>
<protein>
    <submittedName>
        <fullName evidence="8">Response regulator transcription factor</fullName>
    </submittedName>
</protein>
<evidence type="ECO:0000256" key="1">
    <source>
        <dbReference type="ARBA" id="ARBA00022553"/>
    </source>
</evidence>
<dbReference type="PROSITE" id="PS00622">
    <property type="entry name" value="HTH_LUXR_1"/>
    <property type="match status" value="1"/>
</dbReference>
<dbReference type="Proteomes" id="UP000325755">
    <property type="component" value="Chromosome"/>
</dbReference>
<dbReference type="PANTHER" id="PTHR43214:SF41">
    <property type="entry name" value="NITRATE_NITRITE RESPONSE REGULATOR PROTEIN NARP"/>
    <property type="match status" value="1"/>
</dbReference>
<dbReference type="InterPro" id="IPR039420">
    <property type="entry name" value="WalR-like"/>
</dbReference>
<dbReference type="CDD" id="cd17535">
    <property type="entry name" value="REC_NarL-like"/>
    <property type="match status" value="1"/>
</dbReference>
<dbReference type="InterPro" id="IPR001789">
    <property type="entry name" value="Sig_transdc_resp-reg_receiver"/>
</dbReference>
<dbReference type="AlphaFoldDB" id="A0A5Q0BSD7"/>